<sequence length="731" mass="77835">MKFIKPAQQNPIDQGRVVGKPTTRIDGPLKTTGTAVYSYEWKDVAPNAAYGFVVGAAVPTGRIRSFDLAAAQEAPGVLDIVTYKNAGPLGLGDFNTAPLLGGPKITHYHQAVALVIAETFEQARAAAGLVKVDYARGEGVYELSDQKDSADPTDAAPDSSQGDFQSAFERAAVKIDETYETANHAHAMMEPHATIAVWEGDELTVWSSNQMVEWGRQDIAKTLKISPDKVRLVAPYIGGGFGGKLFVRADAILAALGAKLVQRPVKVVLQRPLIFNNTVHRPSTIQRIRLGASQDGNITSVAHETWSGDLEGGGPEASTQASRPAYAGENRLMQTRLAVLNLPEGNAMRAPGDMPGSIAIEVAMDELAEKLGIDPVEFRVMNDTQVNPDDGKPFSRRKLVECLQRGASEFGWEKRPSPPASKRDGRWLVGMGVAAAIRGGPATKSAARVRLESSGKLVVETDMTDIGTGSYTILAQTAAEMLGLPLEQVEVRLGDSSFPVSAGSGGQWGATSSTSGVYAACVELREKVRMALGLNAEAELNFADGSVSDGSAERPLTDALATGPLEAEGEIDFESRGDDHSYFTFGAHFVEIGVDVHTAEIRIRRMLAVCDAGRIFNPVSARSQVIGGMTMGAGAALLEDLHVDARQGFFANHDLASYEVPVHMDIPHQECIFLDGDDPLASPMKGSGVGELGICGVSAAIGNAIYNATGIRVREHPITLDKLLDQMPEPV</sequence>
<dbReference type="Pfam" id="PF01315">
    <property type="entry name" value="Ald_Xan_dh_C"/>
    <property type="match status" value="1"/>
</dbReference>
<keyword evidence="4" id="KW-1185">Reference proteome</keyword>
<dbReference type="NCBIfam" id="NF041671">
    <property type="entry name" value="peri_hyde_PaoC"/>
    <property type="match status" value="1"/>
</dbReference>
<dbReference type="PANTHER" id="PTHR11908:SF123">
    <property type="entry name" value="ALDEHYDE OXIDOREDUCTASE MOLYBDENUM-BINDING SUBUNIT PAOC"/>
    <property type="match status" value="1"/>
</dbReference>
<dbReference type="InterPro" id="IPR000674">
    <property type="entry name" value="Ald_Oxase/Xan_DH_a/b"/>
</dbReference>
<evidence type="ECO:0000313" key="4">
    <source>
        <dbReference type="Proteomes" id="UP000265845"/>
    </source>
</evidence>
<dbReference type="Pfam" id="PF02738">
    <property type="entry name" value="MoCoBD_1"/>
    <property type="match status" value="1"/>
</dbReference>
<protein>
    <submittedName>
        <fullName evidence="3">Xanthine dehydrogenase family protein molybdopterin-binding subunit</fullName>
    </submittedName>
</protein>
<dbReference type="SUPFAM" id="SSF54665">
    <property type="entry name" value="CO dehydrogenase molybdoprotein N-domain-like"/>
    <property type="match status" value="1"/>
</dbReference>
<reference evidence="3 4" key="1">
    <citation type="submission" date="2018-08" db="EMBL/GenBank/DDBJ databases">
        <title>Henriciella mobilis sp. nov., isolated from seawater.</title>
        <authorList>
            <person name="Cheng H."/>
            <person name="Wu Y.-H."/>
            <person name="Xu X.-W."/>
            <person name="Guo L.-L."/>
        </authorList>
    </citation>
    <scope>NUCLEOTIDE SEQUENCE [LARGE SCALE GENOMIC DNA]</scope>
    <source>
        <strain evidence="3 4">CCUG67844</strain>
    </source>
</reference>
<dbReference type="PANTHER" id="PTHR11908">
    <property type="entry name" value="XANTHINE DEHYDROGENASE"/>
    <property type="match status" value="1"/>
</dbReference>
<accession>A0A399RN39</accession>
<comment type="caution">
    <text evidence="3">The sequence shown here is derived from an EMBL/GenBank/DDBJ whole genome shotgun (WGS) entry which is preliminary data.</text>
</comment>
<feature type="domain" description="Aldehyde oxidase/xanthine dehydrogenase a/b hammerhead" evidence="2">
    <location>
        <begin position="32"/>
        <end position="138"/>
    </location>
</feature>
<dbReference type="EMBL" id="QWGA01000003">
    <property type="protein sequence ID" value="RIJ31309.1"/>
    <property type="molecule type" value="Genomic_DNA"/>
</dbReference>
<feature type="region of interest" description="Disordered" evidence="1">
    <location>
        <begin position="143"/>
        <end position="162"/>
    </location>
</feature>
<dbReference type="InterPro" id="IPR046867">
    <property type="entry name" value="AldOxase/xan_DH_MoCoBD2"/>
</dbReference>
<dbReference type="Pfam" id="PF20256">
    <property type="entry name" value="MoCoBD_2"/>
    <property type="match status" value="1"/>
</dbReference>
<dbReference type="SUPFAM" id="SSF56003">
    <property type="entry name" value="Molybdenum cofactor-binding domain"/>
    <property type="match status" value="1"/>
</dbReference>
<dbReference type="GO" id="GO:0005506">
    <property type="term" value="F:iron ion binding"/>
    <property type="evidence" value="ECO:0007669"/>
    <property type="project" value="InterPro"/>
</dbReference>
<dbReference type="Gene3D" id="3.30.365.10">
    <property type="entry name" value="Aldehyde oxidase/xanthine dehydrogenase, molybdopterin binding domain"/>
    <property type="match status" value="4"/>
</dbReference>
<dbReference type="InterPro" id="IPR049648">
    <property type="entry name" value="PaoC-like"/>
</dbReference>
<dbReference type="AlphaFoldDB" id="A0A399RN39"/>
<evidence type="ECO:0000313" key="3">
    <source>
        <dbReference type="EMBL" id="RIJ31309.1"/>
    </source>
</evidence>
<dbReference type="InterPro" id="IPR037165">
    <property type="entry name" value="AldOxase/xan_DH_Mopterin-bd_sf"/>
</dbReference>
<dbReference type="Proteomes" id="UP000265845">
    <property type="component" value="Unassembled WGS sequence"/>
</dbReference>
<dbReference type="InterPro" id="IPR036856">
    <property type="entry name" value="Ald_Oxase/Xan_DH_a/b_sf"/>
</dbReference>
<evidence type="ECO:0000259" key="2">
    <source>
        <dbReference type="SMART" id="SM01008"/>
    </source>
</evidence>
<dbReference type="InterPro" id="IPR008274">
    <property type="entry name" value="AldOxase/xan_DH_MoCoBD1"/>
</dbReference>
<organism evidence="3 4">
    <name type="scientific">Henriciella algicola</name>
    <dbReference type="NCBI Taxonomy" id="1608422"/>
    <lineage>
        <taxon>Bacteria</taxon>
        <taxon>Pseudomonadati</taxon>
        <taxon>Pseudomonadota</taxon>
        <taxon>Alphaproteobacteria</taxon>
        <taxon>Hyphomonadales</taxon>
        <taxon>Hyphomonadaceae</taxon>
        <taxon>Henriciella</taxon>
    </lineage>
</organism>
<dbReference type="RefSeq" id="WP_119452805.1">
    <property type="nucleotide sequence ID" value="NZ_QWGA01000003.1"/>
</dbReference>
<dbReference type="GO" id="GO:0016491">
    <property type="term" value="F:oxidoreductase activity"/>
    <property type="evidence" value="ECO:0007669"/>
    <property type="project" value="InterPro"/>
</dbReference>
<name>A0A399RN39_9PROT</name>
<proteinExistence type="predicted"/>
<dbReference type="OrthoDB" id="8428274at2"/>
<evidence type="ECO:0000256" key="1">
    <source>
        <dbReference type="SAM" id="MobiDB-lite"/>
    </source>
</evidence>
<gene>
    <name evidence="3" type="ORF">D1222_03345</name>
</gene>
<dbReference type="SMART" id="SM01008">
    <property type="entry name" value="Ald_Xan_dh_C"/>
    <property type="match status" value="1"/>
</dbReference>
<dbReference type="InterPro" id="IPR016208">
    <property type="entry name" value="Ald_Oxase/xanthine_DH-like"/>
</dbReference>
<dbReference type="Gene3D" id="3.90.1170.50">
    <property type="entry name" value="Aldehyde oxidase/xanthine dehydrogenase, a/b hammerhead"/>
    <property type="match status" value="1"/>
</dbReference>